<proteinExistence type="predicted"/>
<dbReference type="PANTHER" id="PTHR46239">
    <property type="entry name" value="DNA REPAIR PROTEIN RAD51 HOMOLOG 3 RAD51C"/>
    <property type="match status" value="1"/>
</dbReference>
<feature type="region of interest" description="Disordered" evidence="8">
    <location>
        <begin position="436"/>
        <end position="490"/>
    </location>
</feature>
<dbReference type="InterPro" id="IPR027417">
    <property type="entry name" value="P-loop_NTPase"/>
</dbReference>
<keyword evidence="3" id="KW-0227">DNA damage</keyword>
<dbReference type="AlphaFoldDB" id="A0AA35RCF2"/>
<dbReference type="InterPro" id="IPR052093">
    <property type="entry name" value="HR_Repair_Mediator"/>
</dbReference>
<evidence type="ECO:0000313" key="10">
    <source>
        <dbReference type="EMBL" id="CAI8008900.1"/>
    </source>
</evidence>
<feature type="region of interest" description="Disordered" evidence="8">
    <location>
        <begin position="97"/>
        <end position="117"/>
    </location>
</feature>
<dbReference type="PANTHER" id="PTHR46239:SF1">
    <property type="entry name" value="DNA REPAIR PROTEIN RAD51 HOMOLOG 3"/>
    <property type="match status" value="1"/>
</dbReference>
<feature type="domain" description="RecA family profile 1" evidence="9">
    <location>
        <begin position="131"/>
        <end position="322"/>
    </location>
</feature>
<organism evidence="10 11">
    <name type="scientific">Geodia barretti</name>
    <name type="common">Barrett's horny sponge</name>
    <dbReference type="NCBI Taxonomy" id="519541"/>
    <lineage>
        <taxon>Eukaryota</taxon>
        <taxon>Metazoa</taxon>
        <taxon>Porifera</taxon>
        <taxon>Demospongiae</taxon>
        <taxon>Heteroscleromorpha</taxon>
        <taxon>Tetractinellida</taxon>
        <taxon>Astrophorina</taxon>
        <taxon>Geodiidae</taxon>
        <taxon>Geodia</taxon>
    </lineage>
</organism>
<dbReference type="FunFam" id="3.40.50.300:FF:002382">
    <property type="entry name" value="DNA repair protein RAD51C, putative"/>
    <property type="match status" value="1"/>
</dbReference>
<dbReference type="Pfam" id="PF08423">
    <property type="entry name" value="Rad51"/>
    <property type="match status" value="1"/>
</dbReference>
<dbReference type="GO" id="GO:0140664">
    <property type="term" value="F:ATP-dependent DNA damage sensor activity"/>
    <property type="evidence" value="ECO:0007669"/>
    <property type="project" value="InterPro"/>
</dbReference>
<dbReference type="GO" id="GO:0000400">
    <property type="term" value="F:four-way junction DNA binding"/>
    <property type="evidence" value="ECO:0007669"/>
    <property type="project" value="TreeGrafter"/>
</dbReference>
<comment type="subcellular location">
    <subcellularLocation>
        <location evidence="1">Nucleus</location>
    </subcellularLocation>
</comment>
<keyword evidence="11" id="KW-1185">Reference proteome</keyword>
<evidence type="ECO:0000256" key="2">
    <source>
        <dbReference type="ARBA" id="ARBA00022741"/>
    </source>
</evidence>
<dbReference type="Gene3D" id="3.40.50.300">
    <property type="entry name" value="P-loop containing nucleotide triphosphate hydrolases"/>
    <property type="match status" value="1"/>
</dbReference>
<dbReference type="Proteomes" id="UP001174909">
    <property type="component" value="Unassembled WGS sequence"/>
</dbReference>
<evidence type="ECO:0000313" key="11">
    <source>
        <dbReference type="Proteomes" id="UP001174909"/>
    </source>
</evidence>
<evidence type="ECO:0000256" key="5">
    <source>
        <dbReference type="ARBA" id="ARBA00023204"/>
    </source>
</evidence>
<dbReference type="EMBL" id="CASHTH010000907">
    <property type="protein sequence ID" value="CAI8008900.1"/>
    <property type="molecule type" value="Genomic_DNA"/>
</dbReference>
<dbReference type="GO" id="GO:0005657">
    <property type="term" value="C:replication fork"/>
    <property type="evidence" value="ECO:0007669"/>
    <property type="project" value="TreeGrafter"/>
</dbReference>
<evidence type="ECO:0000256" key="3">
    <source>
        <dbReference type="ARBA" id="ARBA00022763"/>
    </source>
</evidence>
<accession>A0AA35RCF2</accession>
<dbReference type="InterPro" id="IPR013632">
    <property type="entry name" value="Rad51_C"/>
</dbReference>
<dbReference type="GO" id="GO:0000707">
    <property type="term" value="P:meiotic DNA recombinase assembly"/>
    <property type="evidence" value="ECO:0007669"/>
    <property type="project" value="TreeGrafter"/>
</dbReference>
<sequence length="490" mass="52589">MLGVRQLDKQQERKPAVSINFSGSDQAVGQKMQRPISSLPLSSSWLAKLASCGFETVEDLRNIGVVELSRELGVSNSEALVEIVKVAKRSCELLSAQPAPSSPLSHPHQSHPSGGSCPGVSALELLQQEGVEGSIVTFSAGIDEMLGGGVALGKVTEFCGAPGLGKTQICIQLAVDVSIPEPLGGVGGEAVYIDTEGSFVVERVAEIATAAVHHLNTVDHDHTCDDQVRQAARDVSLEKVLASIHLFRCHDYLELLATVNILSEFITSHPQVRLVVIDSIAAHFRHGFSDMSKRNRLLGIISQSLIQLATSHRLAVVLTNQTTTRVVRGQKNSARVVPALGESWGHASTVRVVLSRYDNERQATLVKSPTHKTTTAPFVITADGIRDSHVTTGDTSHTPIPASQCLPVPEEEDFEEDDEIFSAAEGIMADMSHPAMWQGREGEGGGGGKGDSDTRANVDFVSVSNLHEASFDARRESKGRKRPHPSDHEL</sequence>
<keyword evidence="5" id="KW-0234">DNA repair</keyword>
<dbReference type="GO" id="GO:0007131">
    <property type="term" value="P:reciprocal meiotic recombination"/>
    <property type="evidence" value="ECO:0007669"/>
    <property type="project" value="TreeGrafter"/>
</dbReference>
<dbReference type="GO" id="GO:0033063">
    <property type="term" value="C:Rad51B-Rad51C-Rad51D-XRCC2 complex"/>
    <property type="evidence" value="ECO:0007669"/>
    <property type="project" value="TreeGrafter"/>
</dbReference>
<dbReference type="CDD" id="cd19492">
    <property type="entry name" value="Rad51C"/>
    <property type="match status" value="1"/>
</dbReference>
<keyword evidence="2" id="KW-0547">Nucleotide-binding</keyword>
<dbReference type="InterPro" id="IPR020588">
    <property type="entry name" value="RecA_ATP-bd"/>
</dbReference>
<gene>
    <name evidence="10" type="ORF">GBAR_LOCUS6053</name>
</gene>
<evidence type="ECO:0000256" key="7">
    <source>
        <dbReference type="ARBA" id="ARBA00040674"/>
    </source>
</evidence>
<evidence type="ECO:0000256" key="4">
    <source>
        <dbReference type="ARBA" id="ARBA00022840"/>
    </source>
</evidence>
<dbReference type="PROSITE" id="PS50162">
    <property type="entry name" value="RECA_2"/>
    <property type="match status" value="1"/>
</dbReference>
<evidence type="ECO:0000256" key="6">
    <source>
        <dbReference type="ARBA" id="ARBA00023242"/>
    </source>
</evidence>
<dbReference type="GO" id="GO:0005524">
    <property type="term" value="F:ATP binding"/>
    <property type="evidence" value="ECO:0007669"/>
    <property type="project" value="UniProtKB-KW"/>
</dbReference>
<evidence type="ECO:0000259" key="9">
    <source>
        <dbReference type="PROSITE" id="PS50162"/>
    </source>
</evidence>
<protein>
    <recommendedName>
        <fullName evidence="7">DNA repair protein RAD51 homolog 3</fullName>
    </recommendedName>
</protein>
<comment type="caution">
    <text evidence="10">The sequence shown here is derived from an EMBL/GenBank/DDBJ whole genome shotgun (WGS) entry which is preliminary data.</text>
</comment>
<reference evidence="10" key="1">
    <citation type="submission" date="2023-03" db="EMBL/GenBank/DDBJ databases">
        <authorList>
            <person name="Steffen K."/>
            <person name="Cardenas P."/>
        </authorList>
    </citation>
    <scope>NUCLEOTIDE SEQUENCE</scope>
</reference>
<evidence type="ECO:0000256" key="8">
    <source>
        <dbReference type="SAM" id="MobiDB-lite"/>
    </source>
</evidence>
<keyword evidence="6" id="KW-0539">Nucleus</keyword>
<keyword evidence="4" id="KW-0067">ATP-binding</keyword>
<evidence type="ECO:0000256" key="1">
    <source>
        <dbReference type="ARBA" id="ARBA00004123"/>
    </source>
</evidence>
<name>A0AA35RCF2_GEOBA</name>
<dbReference type="GO" id="GO:0008821">
    <property type="term" value="F:crossover junction DNA endonuclease activity"/>
    <property type="evidence" value="ECO:0007669"/>
    <property type="project" value="TreeGrafter"/>
</dbReference>
<feature type="compositionally biased region" description="Low complexity" evidence="8">
    <location>
        <begin position="97"/>
        <end position="115"/>
    </location>
</feature>
<dbReference type="SUPFAM" id="SSF52540">
    <property type="entry name" value="P-loop containing nucleoside triphosphate hydrolases"/>
    <property type="match status" value="1"/>
</dbReference>
<dbReference type="GO" id="GO:0033065">
    <property type="term" value="C:Rad51C-XRCC3 complex"/>
    <property type="evidence" value="ECO:0007669"/>
    <property type="project" value="TreeGrafter"/>
</dbReference>